<feature type="domain" description="PNPLA" evidence="6">
    <location>
        <begin position="391"/>
        <end position="588"/>
    </location>
</feature>
<keyword evidence="3 4" id="KW-0443">Lipid metabolism</keyword>
<feature type="region of interest" description="Disordered" evidence="5">
    <location>
        <begin position="80"/>
        <end position="105"/>
    </location>
</feature>
<dbReference type="CDD" id="cd07216">
    <property type="entry name" value="Pat17_PNPLA8_PNPLA9_like3"/>
    <property type="match status" value="1"/>
</dbReference>
<evidence type="ECO:0000313" key="7">
    <source>
        <dbReference type="EMBL" id="KAF5360636.1"/>
    </source>
</evidence>
<dbReference type="InterPro" id="IPR016035">
    <property type="entry name" value="Acyl_Trfase/lysoPLipase"/>
</dbReference>
<feature type="short sequence motif" description="DGA/G" evidence="4">
    <location>
        <begin position="575"/>
        <end position="577"/>
    </location>
</feature>
<accession>A0A8H5LKG8</accession>
<dbReference type="PROSITE" id="PS51635">
    <property type="entry name" value="PNPLA"/>
    <property type="match status" value="1"/>
</dbReference>
<dbReference type="OrthoDB" id="630895at2759"/>
<sequence length="748" mass="83993">MTIIEIAKSSIPCLAKAETGEAISQVWFKSKPVDRSFCYRAAQLQLLTDSKDQGCTQADLLNPGCWSWFEIVILPDGTTDTPRKKDGKDLVWRSHGNRSDPEDTASSLNRCYGKVFDRREEILDILEIGNVIAVRVCARYPGWINDAREGHLYAKILSEDIFSPMSWTLFSAETPEIPEKIENGVYTLISTTETHVRANGSDMATSIWFTTPVLDDFIVDKIEDIQLFTFAHHQERVDGGVEDKWSWFDLVILASPEATIPKSKDGRSLVWRSHNVAADLEETYMEQQGQLFTSKDEVLKLLEPGDVIGVRVCAQFSKWETHAHSGRLVVRVSNKGPRRPPSPSTNDWGSIRRENTELQKQLKSYLQSQNGMQHTTTSIESELLGKELRADLKYGAGDRPLKLLSLGHHVRVAGDPNAKPCEYFDMIAGTSTGGLIAIMLGRLRMTIDQCIKAYERLSTQIFGASMARKVEDVIHTGARYSASALENAVKEIVKQYTGDEEALMRDTSESPCKVFVVATRADDISNRIATHLRTYTNPNVEKSFSDYKIWEAARATSAAPTYFPRIKLGDFEYVDGGLGFNNPVLLLMGEARVYYGFARRLGCLVTLGTGMSPNVSLPPEGNNVFEHIKDSAGVMKSMWELATVSEQANHMAELLVRSGYYYRFNVGVRVAEKRWVEKVNPSLFERWFGDQAPKEVDQYTPEDWANVTIDLDDYKGMGTFVELTKEYLKGEGPRLTECASKLQSERTA</sequence>
<evidence type="ECO:0000256" key="5">
    <source>
        <dbReference type="SAM" id="MobiDB-lite"/>
    </source>
</evidence>
<gene>
    <name evidence="7" type="ORF">D9756_004637</name>
</gene>
<keyword evidence="1 4" id="KW-0378">Hydrolase</keyword>
<dbReference type="Proteomes" id="UP000559027">
    <property type="component" value="Unassembled WGS sequence"/>
</dbReference>
<evidence type="ECO:0000313" key="8">
    <source>
        <dbReference type="Proteomes" id="UP000559027"/>
    </source>
</evidence>
<organism evidence="7 8">
    <name type="scientific">Leucocoprinus leucothites</name>
    <dbReference type="NCBI Taxonomy" id="201217"/>
    <lineage>
        <taxon>Eukaryota</taxon>
        <taxon>Fungi</taxon>
        <taxon>Dikarya</taxon>
        <taxon>Basidiomycota</taxon>
        <taxon>Agaricomycotina</taxon>
        <taxon>Agaricomycetes</taxon>
        <taxon>Agaricomycetidae</taxon>
        <taxon>Agaricales</taxon>
        <taxon>Agaricineae</taxon>
        <taxon>Agaricaceae</taxon>
        <taxon>Leucocoprinus</taxon>
    </lineage>
</organism>
<dbReference type="PANTHER" id="PTHR24185">
    <property type="entry name" value="CALCIUM-INDEPENDENT PHOSPHOLIPASE A2-GAMMA"/>
    <property type="match status" value="1"/>
</dbReference>
<evidence type="ECO:0000256" key="1">
    <source>
        <dbReference type="ARBA" id="ARBA00022801"/>
    </source>
</evidence>
<proteinExistence type="predicted"/>
<keyword evidence="2 4" id="KW-0442">Lipid degradation</keyword>
<dbReference type="Pfam" id="PF01734">
    <property type="entry name" value="Patatin"/>
    <property type="match status" value="1"/>
</dbReference>
<dbReference type="Gene3D" id="3.40.1090.10">
    <property type="entry name" value="Cytosolic phospholipase A2 catalytic domain"/>
    <property type="match status" value="1"/>
</dbReference>
<dbReference type="AlphaFoldDB" id="A0A8H5LKG8"/>
<feature type="active site" description="Nucleophile" evidence="4">
    <location>
        <position position="431"/>
    </location>
</feature>
<dbReference type="EMBL" id="JAACJO010000003">
    <property type="protein sequence ID" value="KAF5360636.1"/>
    <property type="molecule type" value="Genomic_DNA"/>
</dbReference>
<name>A0A8H5LKG8_9AGAR</name>
<evidence type="ECO:0000256" key="2">
    <source>
        <dbReference type="ARBA" id="ARBA00022963"/>
    </source>
</evidence>
<dbReference type="SUPFAM" id="SSF52151">
    <property type="entry name" value="FabD/lysophospholipase-like"/>
    <property type="match status" value="1"/>
</dbReference>
<reference evidence="7 8" key="1">
    <citation type="journal article" date="2020" name="ISME J.">
        <title>Uncovering the hidden diversity of litter-decomposition mechanisms in mushroom-forming fungi.</title>
        <authorList>
            <person name="Floudas D."/>
            <person name="Bentzer J."/>
            <person name="Ahren D."/>
            <person name="Johansson T."/>
            <person name="Persson P."/>
            <person name="Tunlid A."/>
        </authorList>
    </citation>
    <scope>NUCLEOTIDE SEQUENCE [LARGE SCALE GENOMIC DNA]</scope>
    <source>
        <strain evidence="7 8">CBS 146.42</strain>
    </source>
</reference>
<dbReference type="GO" id="GO:0046486">
    <property type="term" value="P:glycerolipid metabolic process"/>
    <property type="evidence" value="ECO:0007669"/>
    <property type="project" value="UniProtKB-ARBA"/>
</dbReference>
<feature type="region of interest" description="Disordered" evidence="5">
    <location>
        <begin position="331"/>
        <end position="353"/>
    </location>
</feature>
<comment type="caution">
    <text evidence="4">Lacks conserved residue(s) required for the propagation of feature annotation.</text>
</comment>
<feature type="short sequence motif" description="GXSXG" evidence="4">
    <location>
        <begin position="429"/>
        <end position="433"/>
    </location>
</feature>
<protein>
    <recommendedName>
        <fullName evidence="6">PNPLA domain-containing protein</fullName>
    </recommendedName>
</protein>
<dbReference type="GO" id="GO:0019369">
    <property type="term" value="P:arachidonate metabolic process"/>
    <property type="evidence" value="ECO:0007669"/>
    <property type="project" value="TreeGrafter"/>
</dbReference>
<dbReference type="GO" id="GO:0047499">
    <property type="term" value="F:calcium-independent phospholipase A2 activity"/>
    <property type="evidence" value="ECO:0007669"/>
    <property type="project" value="TreeGrafter"/>
</dbReference>
<evidence type="ECO:0000259" key="6">
    <source>
        <dbReference type="PROSITE" id="PS51635"/>
    </source>
</evidence>
<dbReference type="InterPro" id="IPR002641">
    <property type="entry name" value="PNPLA_dom"/>
</dbReference>
<dbReference type="GO" id="GO:0016042">
    <property type="term" value="P:lipid catabolic process"/>
    <property type="evidence" value="ECO:0007669"/>
    <property type="project" value="UniProtKB-UniRule"/>
</dbReference>
<keyword evidence="8" id="KW-1185">Reference proteome</keyword>
<feature type="compositionally biased region" description="Basic and acidic residues" evidence="5">
    <location>
        <begin position="81"/>
        <end position="101"/>
    </location>
</feature>
<feature type="active site" description="Proton acceptor" evidence="4">
    <location>
        <position position="575"/>
    </location>
</feature>
<comment type="caution">
    <text evidence="7">The sequence shown here is derived from an EMBL/GenBank/DDBJ whole genome shotgun (WGS) entry which is preliminary data.</text>
</comment>
<dbReference type="PANTHER" id="PTHR24185:SF1">
    <property type="entry name" value="CALCIUM-INDEPENDENT PHOSPHOLIPASE A2-GAMMA"/>
    <property type="match status" value="1"/>
</dbReference>
<evidence type="ECO:0000256" key="3">
    <source>
        <dbReference type="ARBA" id="ARBA00023098"/>
    </source>
</evidence>
<dbReference type="GO" id="GO:0016020">
    <property type="term" value="C:membrane"/>
    <property type="evidence" value="ECO:0007669"/>
    <property type="project" value="TreeGrafter"/>
</dbReference>
<evidence type="ECO:0000256" key="4">
    <source>
        <dbReference type="PROSITE-ProRule" id="PRU01161"/>
    </source>
</evidence>